<dbReference type="Gene3D" id="3.40.390.10">
    <property type="entry name" value="Collagenase (Catalytic Domain)"/>
    <property type="match status" value="1"/>
</dbReference>
<organism evidence="3 4">
    <name type="scientific">Haloferula rosea</name>
    <dbReference type="NCBI Taxonomy" id="490093"/>
    <lineage>
        <taxon>Bacteria</taxon>
        <taxon>Pseudomonadati</taxon>
        <taxon>Verrucomicrobiota</taxon>
        <taxon>Verrucomicrobiia</taxon>
        <taxon>Verrucomicrobiales</taxon>
        <taxon>Verrucomicrobiaceae</taxon>
        <taxon>Haloferula</taxon>
    </lineage>
</organism>
<evidence type="ECO:0008006" key="5">
    <source>
        <dbReference type="Google" id="ProtNLM"/>
    </source>
</evidence>
<name>A0A934RD75_9BACT</name>
<feature type="chain" id="PRO_5037533441" description="Matrixin" evidence="2">
    <location>
        <begin position="18"/>
        <end position="414"/>
    </location>
</feature>
<sequence length="414" mass="44420">MRPIVFLSALMAHALPAALIVNDEQTITHQVRVQPIVVSDSDGTNTAVFMGSQSTEDYIKGQVYRAWAQVGIQIIWEDEVPYWDDFTNSGNHGSGTRPSADLYAIVRDDDDAPKSSSETTINMFFVNSCPAFAQLSEYQVAGYARIDRNGTCVTIGSSLVLPLNWSDGPDSAKDSIAAVLAHEIGHCLGLSHTLSLADNLMYSGGGDLDPEYLISEQRGTVLTDNTGIDGFDFAASLSVDPPPVDPNTNYGAWVLANEVVGGVDDDDDGDRLSNGLEFFYNLPPKVASSLPPPTESPQGLMWSLVANQDAIADGFTWFAETSTDLSNWLPAGGDGGRSVRVLDFSNFNKIQFALAPNQPGVFLRFGVTPPESLLGASSQSRSRSTSSTLRVADDSHEHCSSGCCRPKTVPLATE</sequence>
<dbReference type="GO" id="GO:0008237">
    <property type="term" value="F:metallopeptidase activity"/>
    <property type="evidence" value="ECO:0007669"/>
    <property type="project" value="InterPro"/>
</dbReference>
<feature type="region of interest" description="Disordered" evidence="1">
    <location>
        <begin position="374"/>
        <end position="397"/>
    </location>
</feature>
<protein>
    <recommendedName>
        <fullName evidence="5">Matrixin</fullName>
    </recommendedName>
</protein>
<accession>A0A934RD75</accession>
<dbReference type="InterPro" id="IPR024079">
    <property type="entry name" value="MetalloPept_cat_dom_sf"/>
</dbReference>
<dbReference type="AlphaFoldDB" id="A0A934RD75"/>
<evidence type="ECO:0000313" key="4">
    <source>
        <dbReference type="Proteomes" id="UP000658278"/>
    </source>
</evidence>
<proteinExistence type="predicted"/>
<evidence type="ECO:0000256" key="2">
    <source>
        <dbReference type="SAM" id="SignalP"/>
    </source>
</evidence>
<reference evidence="3" key="1">
    <citation type="submission" date="2021-01" db="EMBL/GenBank/DDBJ databases">
        <title>Modified the classification status of verrucomicrobia.</title>
        <authorList>
            <person name="Feng X."/>
        </authorList>
    </citation>
    <scope>NUCLEOTIDE SEQUENCE</scope>
    <source>
        <strain evidence="3">KCTC 22201</strain>
    </source>
</reference>
<dbReference type="SUPFAM" id="SSF55486">
    <property type="entry name" value="Metalloproteases ('zincins'), catalytic domain"/>
    <property type="match status" value="1"/>
</dbReference>
<evidence type="ECO:0000256" key="1">
    <source>
        <dbReference type="SAM" id="MobiDB-lite"/>
    </source>
</evidence>
<keyword evidence="2" id="KW-0732">Signal</keyword>
<keyword evidence="4" id="KW-1185">Reference proteome</keyword>
<evidence type="ECO:0000313" key="3">
    <source>
        <dbReference type="EMBL" id="MBK1826431.1"/>
    </source>
</evidence>
<feature type="compositionally biased region" description="Low complexity" evidence="1">
    <location>
        <begin position="374"/>
        <end position="390"/>
    </location>
</feature>
<comment type="caution">
    <text evidence="3">The sequence shown here is derived from an EMBL/GenBank/DDBJ whole genome shotgun (WGS) entry which is preliminary data.</text>
</comment>
<dbReference type="Proteomes" id="UP000658278">
    <property type="component" value="Unassembled WGS sequence"/>
</dbReference>
<dbReference type="EMBL" id="JAENII010000003">
    <property type="protein sequence ID" value="MBK1826431.1"/>
    <property type="molecule type" value="Genomic_DNA"/>
</dbReference>
<dbReference type="RefSeq" id="WP_200277384.1">
    <property type="nucleotide sequence ID" value="NZ_JAENII010000003.1"/>
</dbReference>
<gene>
    <name evidence="3" type="ORF">JIN81_05340</name>
</gene>
<feature type="signal peptide" evidence="2">
    <location>
        <begin position="1"/>
        <end position="17"/>
    </location>
</feature>